<evidence type="ECO:0000259" key="14">
    <source>
        <dbReference type="Pfam" id="PF07715"/>
    </source>
</evidence>
<accession>A0A7K0KDZ4</accession>
<dbReference type="InterPro" id="IPR037066">
    <property type="entry name" value="Plug_dom_sf"/>
</dbReference>
<evidence type="ECO:0000256" key="11">
    <source>
        <dbReference type="RuleBase" id="RU003357"/>
    </source>
</evidence>
<dbReference type="GO" id="GO:0015344">
    <property type="term" value="F:siderophore uptake transmembrane transporter activity"/>
    <property type="evidence" value="ECO:0007669"/>
    <property type="project" value="TreeGrafter"/>
</dbReference>
<keyword evidence="2 10" id="KW-0813">Transport</keyword>
<keyword evidence="7 10" id="KW-0472">Membrane</keyword>
<feature type="chain" id="PRO_5029828916" evidence="12">
    <location>
        <begin position="22"/>
        <end position="1053"/>
    </location>
</feature>
<keyword evidence="9 10" id="KW-0998">Cell outer membrane</keyword>
<dbReference type="InterPro" id="IPR012910">
    <property type="entry name" value="Plug_dom"/>
</dbReference>
<dbReference type="InterPro" id="IPR023996">
    <property type="entry name" value="TonB-dep_OMP_SusC/RagA"/>
</dbReference>
<dbReference type="PANTHER" id="PTHR30069">
    <property type="entry name" value="TONB-DEPENDENT OUTER MEMBRANE RECEPTOR"/>
    <property type="match status" value="1"/>
</dbReference>
<dbReference type="Pfam" id="PF00593">
    <property type="entry name" value="TonB_dep_Rec_b-barrel"/>
    <property type="match status" value="1"/>
</dbReference>
<sequence length="1053" mass="115292">MEKRLMMFLACFFLFLGGALAQTTISGTVVSAEDGEPIVGAAVTIAGTKTGTVTDVDGKFTLNVAPGSNLRVSYLGMKDKTVKAANNLKIQLSSNDKTLDEVVVTAMGITRQKKSLGYDAQELKASDLNVAGTSSLASAMQGKLTGVDIRTSSGAPGASAQIVIRGARSFDGNNTPLYVVDGMPISSQPDFSTGQSVTGADYASRTIDINPDDIESISVLKGQAASALYGLRASNGVVLITTKRGSKATSKPVITFSTDLSASTLSRKFEHQDVYAQGNKVGAYDPTTSMSWGPKIADLPNDATYGGNTNNKYTNGDLSSHKGQFYNPKYAAAGLDGWVTPEVHDNVGDFFRTGFTQNSTFGISQNKNGLDYSFSISDTYQTGIIPSTGMTRTGARGAVDWKIDDQWKTGFSANYSAVRIKSAPGANNGIVNVVYSAPVEFDLKGVPNHAPNDPTSQISFRSTSFDNPYWFADNDEFFQHTNRVFGNAYVEYRPKINWGENYNLVFREQAGEDVYTTNNKTIAEVGSAYNSKGEVENTGVQTNIFNNLFTVNFTAKWGAQQEWDFGFLLGNEFNHEYRRYWDYDGSGLAWYGQPTIDNASSIDVHSEYGQQERTIGTFGQLSLAWKDQLFFTATGRNDIVSTMPRGNRSFFYPSVSLGWIFTELPGLKGNHILSYGKLRTSLAQVGQAGVFYNNYMYVPTYGSGMYLYTPISYPIGGQQAYVPYYVKFDPNLKPQNTNNWEIGTDLNFFDNRIRFAYTLSYQDVKDQIFDVPTAGSTGYQYLRTNAGEMTTWAHEISVNANVVKSKDFNVDLGVNFTKVKNKVKKLAPGVESIFLGGFVEPQIRAQAGYTYPNIYGVAFKRAENGELLLSNGLPQGTGTSVNLGECSPNFNMGFNLNVSYKRLSLAATLDWQNGGKLYNGTLLTMNYFGATKESLPYHEGTMVAEGIDEATGQKNTVEVSKQDYWMAYNDVTEAGIYDASYLKLRDVTLSYHLPKLGGLDISVYGFARNILLWSKLPDLDPESSQGNGNMSGYFERYSIPATSSFGGGFKLTF</sequence>
<feature type="domain" description="TonB-dependent receptor plug" evidence="14">
    <location>
        <begin position="117"/>
        <end position="237"/>
    </location>
</feature>
<proteinExistence type="inferred from homology"/>
<evidence type="ECO:0000259" key="13">
    <source>
        <dbReference type="Pfam" id="PF00593"/>
    </source>
</evidence>
<evidence type="ECO:0000256" key="1">
    <source>
        <dbReference type="ARBA" id="ARBA00004571"/>
    </source>
</evidence>
<dbReference type="GO" id="GO:0044718">
    <property type="term" value="P:siderophore transmembrane transport"/>
    <property type="evidence" value="ECO:0007669"/>
    <property type="project" value="TreeGrafter"/>
</dbReference>
<comment type="similarity">
    <text evidence="10 11">Belongs to the TonB-dependent receptor family.</text>
</comment>
<dbReference type="GO" id="GO:0009279">
    <property type="term" value="C:cell outer membrane"/>
    <property type="evidence" value="ECO:0007669"/>
    <property type="project" value="UniProtKB-SubCell"/>
</dbReference>
<dbReference type="PROSITE" id="PS52016">
    <property type="entry name" value="TONB_DEPENDENT_REC_3"/>
    <property type="match status" value="1"/>
</dbReference>
<dbReference type="EMBL" id="VUNG01000009">
    <property type="protein sequence ID" value="MST84143.1"/>
    <property type="molecule type" value="Genomic_DNA"/>
</dbReference>
<keyword evidence="16" id="KW-1185">Reference proteome</keyword>
<evidence type="ECO:0000256" key="10">
    <source>
        <dbReference type="PROSITE-ProRule" id="PRU01360"/>
    </source>
</evidence>
<keyword evidence="8" id="KW-0675">Receptor</keyword>
<dbReference type="Gene3D" id="2.40.170.20">
    <property type="entry name" value="TonB-dependent receptor, beta-barrel domain"/>
    <property type="match status" value="1"/>
</dbReference>
<dbReference type="RefSeq" id="WP_154533726.1">
    <property type="nucleotide sequence ID" value="NZ_VUNG01000009.1"/>
</dbReference>
<keyword evidence="4 10" id="KW-0812">Transmembrane</keyword>
<evidence type="ECO:0000256" key="8">
    <source>
        <dbReference type="ARBA" id="ARBA00023170"/>
    </source>
</evidence>
<dbReference type="InterPro" id="IPR008969">
    <property type="entry name" value="CarboxyPept-like_regulatory"/>
</dbReference>
<dbReference type="InterPro" id="IPR039426">
    <property type="entry name" value="TonB-dep_rcpt-like"/>
</dbReference>
<dbReference type="InterPro" id="IPR036942">
    <property type="entry name" value="Beta-barrel_TonB_sf"/>
</dbReference>
<evidence type="ECO:0000313" key="16">
    <source>
        <dbReference type="Proteomes" id="UP000438914"/>
    </source>
</evidence>
<dbReference type="NCBIfam" id="TIGR04057">
    <property type="entry name" value="SusC_RagA_signa"/>
    <property type="match status" value="1"/>
</dbReference>
<dbReference type="AlphaFoldDB" id="A0A7K0KDZ4"/>
<dbReference type="PANTHER" id="PTHR30069:SF29">
    <property type="entry name" value="HEMOGLOBIN AND HEMOGLOBIN-HAPTOGLOBIN-BINDING PROTEIN 1-RELATED"/>
    <property type="match status" value="1"/>
</dbReference>
<dbReference type="Pfam" id="PF13715">
    <property type="entry name" value="CarbopepD_reg_2"/>
    <property type="match status" value="1"/>
</dbReference>
<feature type="domain" description="TonB-dependent receptor-like beta-barrel" evidence="13">
    <location>
        <begin position="452"/>
        <end position="1009"/>
    </location>
</feature>
<dbReference type="Gene3D" id="2.60.40.1120">
    <property type="entry name" value="Carboxypeptidase-like, regulatory domain"/>
    <property type="match status" value="1"/>
</dbReference>
<protein>
    <submittedName>
        <fullName evidence="15">SusC/RagA family TonB-linked outer membrane protein</fullName>
    </submittedName>
</protein>
<evidence type="ECO:0000256" key="12">
    <source>
        <dbReference type="SAM" id="SignalP"/>
    </source>
</evidence>
<organism evidence="15 16">
    <name type="scientific">Hallella mizrahii</name>
    <dbReference type="NCBI Taxonomy" id="2606637"/>
    <lineage>
        <taxon>Bacteria</taxon>
        <taxon>Pseudomonadati</taxon>
        <taxon>Bacteroidota</taxon>
        <taxon>Bacteroidia</taxon>
        <taxon>Bacteroidales</taxon>
        <taxon>Prevotellaceae</taxon>
        <taxon>Hallella</taxon>
    </lineage>
</organism>
<dbReference type="InterPro" id="IPR000531">
    <property type="entry name" value="Beta-barrel_TonB"/>
</dbReference>
<dbReference type="SUPFAM" id="SSF56935">
    <property type="entry name" value="Porins"/>
    <property type="match status" value="1"/>
</dbReference>
<dbReference type="Pfam" id="PF07715">
    <property type="entry name" value="Plug"/>
    <property type="match status" value="1"/>
</dbReference>
<keyword evidence="3 10" id="KW-1134">Transmembrane beta strand</keyword>
<evidence type="ECO:0000256" key="9">
    <source>
        <dbReference type="ARBA" id="ARBA00023237"/>
    </source>
</evidence>
<dbReference type="InterPro" id="IPR023997">
    <property type="entry name" value="TonB-dep_OMP_SusC/RagA_CS"/>
</dbReference>
<keyword evidence="5 12" id="KW-0732">Signal</keyword>
<gene>
    <name evidence="15" type="ORF">FYJ73_05590</name>
</gene>
<dbReference type="SUPFAM" id="SSF49464">
    <property type="entry name" value="Carboxypeptidase regulatory domain-like"/>
    <property type="match status" value="1"/>
</dbReference>
<evidence type="ECO:0000313" key="15">
    <source>
        <dbReference type="EMBL" id="MST84143.1"/>
    </source>
</evidence>
<dbReference type="NCBIfam" id="TIGR04056">
    <property type="entry name" value="OMP_RagA_SusC"/>
    <property type="match status" value="1"/>
</dbReference>
<feature type="signal peptide" evidence="12">
    <location>
        <begin position="1"/>
        <end position="21"/>
    </location>
</feature>
<evidence type="ECO:0000256" key="2">
    <source>
        <dbReference type="ARBA" id="ARBA00022448"/>
    </source>
</evidence>
<evidence type="ECO:0000256" key="4">
    <source>
        <dbReference type="ARBA" id="ARBA00022692"/>
    </source>
</evidence>
<keyword evidence="6 11" id="KW-0798">TonB box</keyword>
<reference evidence="15 16" key="1">
    <citation type="submission" date="2019-08" db="EMBL/GenBank/DDBJ databases">
        <title>In-depth cultivation of the pig gut microbiome towards novel bacterial diversity and tailored functional studies.</title>
        <authorList>
            <person name="Wylensek D."/>
            <person name="Hitch T.C.A."/>
            <person name="Clavel T."/>
        </authorList>
    </citation>
    <scope>NUCLEOTIDE SEQUENCE [LARGE SCALE GENOMIC DNA]</scope>
    <source>
        <strain evidence="15 16">LKV-178-WT-2A</strain>
    </source>
</reference>
<name>A0A7K0KDZ4_9BACT</name>
<evidence type="ECO:0000256" key="7">
    <source>
        <dbReference type="ARBA" id="ARBA00023136"/>
    </source>
</evidence>
<evidence type="ECO:0000256" key="5">
    <source>
        <dbReference type="ARBA" id="ARBA00022729"/>
    </source>
</evidence>
<dbReference type="Proteomes" id="UP000438914">
    <property type="component" value="Unassembled WGS sequence"/>
</dbReference>
<comment type="caution">
    <text evidence="15">The sequence shown here is derived from an EMBL/GenBank/DDBJ whole genome shotgun (WGS) entry which is preliminary data.</text>
</comment>
<comment type="subcellular location">
    <subcellularLocation>
        <location evidence="1 10">Cell outer membrane</location>
        <topology evidence="1 10">Multi-pass membrane protein</topology>
    </subcellularLocation>
</comment>
<evidence type="ECO:0000256" key="6">
    <source>
        <dbReference type="ARBA" id="ARBA00023077"/>
    </source>
</evidence>
<evidence type="ECO:0000256" key="3">
    <source>
        <dbReference type="ARBA" id="ARBA00022452"/>
    </source>
</evidence>
<dbReference type="Gene3D" id="2.170.130.10">
    <property type="entry name" value="TonB-dependent receptor, plug domain"/>
    <property type="match status" value="1"/>
</dbReference>